<dbReference type="InterPro" id="IPR050276">
    <property type="entry name" value="MshD_Acetyltransferase"/>
</dbReference>
<evidence type="ECO:0000313" key="3">
    <source>
        <dbReference type="Proteomes" id="UP001208689"/>
    </source>
</evidence>
<dbReference type="InterPro" id="IPR016181">
    <property type="entry name" value="Acyl_CoA_acyltransferase"/>
</dbReference>
<feature type="domain" description="N-acetyltransferase" evidence="1">
    <location>
        <begin position="161"/>
        <end position="288"/>
    </location>
</feature>
<name>A0ABY6HQM2_9ARCH</name>
<dbReference type="SUPFAM" id="SSF55729">
    <property type="entry name" value="Acyl-CoA N-acyltransferases (Nat)"/>
    <property type="match status" value="2"/>
</dbReference>
<dbReference type="PROSITE" id="PS51186">
    <property type="entry name" value="GNAT"/>
    <property type="match status" value="2"/>
</dbReference>
<organism evidence="2 3">
    <name type="scientific">Candidatus Lokiarchaeum ossiferum</name>
    <dbReference type="NCBI Taxonomy" id="2951803"/>
    <lineage>
        <taxon>Archaea</taxon>
        <taxon>Promethearchaeati</taxon>
        <taxon>Promethearchaeota</taxon>
        <taxon>Promethearchaeia</taxon>
        <taxon>Promethearchaeales</taxon>
        <taxon>Promethearchaeaceae</taxon>
        <taxon>Candidatus Lokiarchaeum</taxon>
    </lineage>
</organism>
<dbReference type="CDD" id="cd04301">
    <property type="entry name" value="NAT_SF"/>
    <property type="match status" value="1"/>
</dbReference>
<feature type="domain" description="N-acetyltransferase" evidence="1">
    <location>
        <begin position="1"/>
        <end position="164"/>
    </location>
</feature>
<evidence type="ECO:0000313" key="2">
    <source>
        <dbReference type="EMBL" id="UYP45789.1"/>
    </source>
</evidence>
<dbReference type="EMBL" id="CP104013">
    <property type="protein sequence ID" value="UYP45789.1"/>
    <property type="molecule type" value="Genomic_DNA"/>
</dbReference>
<accession>A0ABY6HQM2</accession>
<protein>
    <recommendedName>
        <fullName evidence="1">N-acetyltransferase domain-containing protein</fullName>
    </recommendedName>
</protein>
<proteinExistence type="predicted"/>
<dbReference type="Pfam" id="PF00583">
    <property type="entry name" value="Acetyltransf_1"/>
    <property type="match status" value="1"/>
</dbReference>
<dbReference type="PANTHER" id="PTHR43617">
    <property type="entry name" value="L-AMINO ACID N-ACETYLTRANSFERASE"/>
    <property type="match status" value="1"/>
</dbReference>
<sequence length="288" mass="32852">MDFRTLDTISVEQILEAHNDAFSEYEVPMEFPIERFEQINKLRGVNYNLSIGAFEDQKLVGFILNGVGEWNGVLTAYDCGTGVIQGKQGKGIGGEMFKHLTPILIQNKVRQYLLEVMKGNEPAIRLYKGKGFEVIRHFDCIIAEKEKIKFNIPDSDFLKKLNFSIITNPDWKLLKTFWDVTPSWQNSIDSIERLPNSFKIMTVSLSTEIIGYGVIEPRSGGILQIAIAPTHRKKKVGSKLLQKLIELSPNTPRIHLINLDESSKCSKYFFTQMGFESFSPQFEMSLNF</sequence>
<dbReference type="Proteomes" id="UP001208689">
    <property type="component" value="Chromosome"/>
</dbReference>
<reference evidence="2" key="1">
    <citation type="submission" date="2022-09" db="EMBL/GenBank/DDBJ databases">
        <title>Actin cytoskeleton and complex cell architecture in an #Asgard archaeon.</title>
        <authorList>
            <person name="Ponce Toledo R.I."/>
            <person name="Schleper C."/>
            <person name="Rodrigues Oliveira T."/>
            <person name="Wollweber F."/>
            <person name="Xu J."/>
            <person name="Rittmann S."/>
            <person name="Klingl A."/>
            <person name="Pilhofer M."/>
        </authorList>
    </citation>
    <scope>NUCLEOTIDE SEQUENCE</scope>
    <source>
        <strain evidence="2">B-35</strain>
    </source>
</reference>
<gene>
    <name evidence="2" type="ORF">NEF87_002074</name>
</gene>
<dbReference type="Gene3D" id="3.40.630.30">
    <property type="match status" value="2"/>
</dbReference>
<evidence type="ECO:0000259" key="1">
    <source>
        <dbReference type="PROSITE" id="PS51186"/>
    </source>
</evidence>
<dbReference type="InterPro" id="IPR000182">
    <property type="entry name" value="GNAT_dom"/>
</dbReference>
<keyword evidence="3" id="KW-1185">Reference proteome</keyword>
<dbReference type="Pfam" id="PF13508">
    <property type="entry name" value="Acetyltransf_7"/>
    <property type="match status" value="1"/>
</dbReference>